<comment type="caution">
    <text evidence="2">The sequence shown here is derived from an EMBL/GenBank/DDBJ whole genome shotgun (WGS) entry which is preliminary data.</text>
</comment>
<reference evidence="2" key="1">
    <citation type="journal article" date="2020" name="mSystems">
        <title>Genome- and Community-Level Interaction Insights into Carbon Utilization and Element Cycling Functions of Hydrothermarchaeota in Hydrothermal Sediment.</title>
        <authorList>
            <person name="Zhou Z."/>
            <person name="Liu Y."/>
            <person name="Xu W."/>
            <person name="Pan J."/>
            <person name="Luo Z.H."/>
            <person name="Li M."/>
        </authorList>
    </citation>
    <scope>NUCLEOTIDE SEQUENCE [LARGE SCALE GENOMIC DNA]</scope>
    <source>
        <strain evidence="2">SpSt-780</strain>
    </source>
</reference>
<keyword evidence="1" id="KW-0812">Transmembrane</keyword>
<name>A0A7C4YGV4_UNCW3</name>
<proteinExistence type="predicted"/>
<feature type="transmembrane region" description="Helical" evidence="1">
    <location>
        <begin position="266"/>
        <end position="282"/>
    </location>
</feature>
<dbReference type="AlphaFoldDB" id="A0A7C4YGV4"/>
<protein>
    <submittedName>
        <fullName evidence="2">Uncharacterized protein</fullName>
    </submittedName>
</protein>
<organism evidence="2">
    <name type="scientific">candidate division WOR-3 bacterium</name>
    <dbReference type="NCBI Taxonomy" id="2052148"/>
    <lineage>
        <taxon>Bacteria</taxon>
        <taxon>Bacteria division WOR-3</taxon>
    </lineage>
</organism>
<keyword evidence="1" id="KW-0472">Membrane</keyword>
<keyword evidence="1" id="KW-1133">Transmembrane helix</keyword>
<gene>
    <name evidence="2" type="ORF">ENV67_03080</name>
</gene>
<dbReference type="EMBL" id="DTHG01000037">
    <property type="protein sequence ID" value="HGW91507.1"/>
    <property type="molecule type" value="Genomic_DNA"/>
</dbReference>
<sequence length="299" mass="34560">MEKFPIGKILFIIVTDSRTSREASFFASEKGVLFHLPPTYTNITGLIDSALIDRFRSLGLFSSVETLSTSIEEKINTIKNGRMEYLNSILGGNLCLIVEILHFVSEREIYRITADYELIDLEKMIAIAQGKLNLKENVFIKPPYKKIYMIKKLVNEISNDIVDIYHGKKKYYPFTPTLIDSIYIRKVINTKKYRGLEVASTTISLFSLYISAKYFNSYQTSKYNSLLLLPICLSKDIQSGHFALTGLTVGFLLPYYLCYPIEERRYYLISFPITSIIGYYLGSKIRIEKNPKEHIHWKE</sequence>
<feature type="transmembrane region" description="Helical" evidence="1">
    <location>
        <begin position="240"/>
        <end position="259"/>
    </location>
</feature>
<evidence type="ECO:0000256" key="1">
    <source>
        <dbReference type="SAM" id="Phobius"/>
    </source>
</evidence>
<evidence type="ECO:0000313" key="2">
    <source>
        <dbReference type="EMBL" id="HGW91507.1"/>
    </source>
</evidence>
<accession>A0A7C4YGV4</accession>